<keyword evidence="8" id="KW-1185">Reference proteome</keyword>
<dbReference type="PIRSF" id="PIRSF006157">
    <property type="entry name" value="Doxgns_DODA"/>
    <property type="match status" value="1"/>
</dbReference>
<gene>
    <name evidence="7" type="ordered locus">Acry_1443</name>
</gene>
<protein>
    <submittedName>
        <fullName evidence="7">Extradiol ring-cleavage dioxygenase, class III enzyme, subunit B</fullName>
    </submittedName>
</protein>
<comment type="similarity">
    <text evidence="2">Belongs to the DODA-type extradiol aromatic ring-opening dioxygenase family.</text>
</comment>
<evidence type="ECO:0000256" key="1">
    <source>
        <dbReference type="ARBA" id="ARBA00001947"/>
    </source>
</evidence>
<comment type="cofactor">
    <cofactor evidence="1">
        <name>Zn(2+)</name>
        <dbReference type="ChEBI" id="CHEBI:29105"/>
    </cofactor>
</comment>
<keyword evidence="4" id="KW-0862">Zinc</keyword>
<dbReference type="GO" id="GO:0016702">
    <property type="term" value="F:oxidoreductase activity, acting on single donors with incorporation of molecular oxygen, incorporation of two atoms of oxygen"/>
    <property type="evidence" value="ECO:0007669"/>
    <property type="project" value="UniProtKB-ARBA"/>
</dbReference>
<dbReference type="AlphaFoldDB" id="A5FYH0"/>
<keyword evidence="3" id="KW-0479">Metal-binding</keyword>
<dbReference type="InterPro" id="IPR014436">
    <property type="entry name" value="Extradiol_dOase_DODA"/>
</dbReference>
<dbReference type="CDD" id="cd07363">
    <property type="entry name" value="45_DOPA_Dioxygenase"/>
    <property type="match status" value="1"/>
</dbReference>
<evidence type="ECO:0000256" key="4">
    <source>
        <dbReference type="ARBA" id="ARBA00022833"/>
    </source>
</evidence>
<feature type="domain" description="Extradiol ring-cleavage dioxygenase class III enzyme subunit B" evidence="6">
    <location>
        <begin position="33"/>
        <end position="245"/>
    </location>
</feature>
<dbReference type="EMBL" id="CP000697">
    <property type="protein sequence ID" value="ABQ30652.1"/>
    <property type="molecule type" value="Genomic_DNA"/>
</dbReference>
<proteinExistence type="inferred from homology"/>
<dbReference type="eggNOG" id="COG3384">
    <property type="taxonomic scope" value="Bacteria"/>
</dbReference>
<dbReference type="PANTHER" id="PTHR30096:SF0">
    <property type="entry name" value="4,5-DOPA DIOXYGENASE EXTRADIOL-LIKE PROTEIN"/>
    <property type="match status" value="1"/>
</dbReference>
<evidence type="ECO:0000313" key="7">
    <source>
        <dbReference type="EMBL" id="ABQ30652.1"/>
    </source>
</evidence>
<dbReference type="Gene3D" id="3.40.830.10">
    <property type="entry name" value="LigB-like"/>
    <property type="match status" value="1"/>
</dbReference>
<evidence type="ECO:0000256" key="3">
    <source>
        <dbReference type="ARBA" id="ARBA00022723"/>
    </source>
</evidence>
<evidence type="ECO:0000259" key="6">
    <source>
        <dbReference type="Pfam" id="PF02900"/>
    </source>
</evidence>
<dbReference type="PANTHER" id="PTHR30096">
    <property type="entry name" value="4,5-DOPA DIOXYGENASE EXTRADIOL-LIKE PROTEIN"/>
    <property type="match status" value="1"/>
</dbReference>
<dbReference type="KEGG" id="acr:Acry_1443"/>
<accession>A5FYH0</accession>
<dbReference type="Pfam" id="PF02900">
    <property type="entry name" value="LigB"/>
    <property type="match status" value="1"/>
</dbReference>
<keyword evidence="5" id="KW-0560">Oxidoreductase</keyword>
<dbReference type="SUPFAM" id="SSF53213">
    <property type="entry name" value="LigB-like"/>
    <property type="match status" value="1"/>
</dbReference>
<dbReference type="GO" id="GO:0008198">
    <property type="term" value="F:ferrous iron binding"/>
    <property type="evidence" value="ECO:0007669"/>
    <property type="project" value="InterPro"/>
</dbReference>
<dbReference type="HOGENOM" id="CLU_046582_2_1_5"/>
<keyword evidence="7" id="KW-0223">Dioxygenase</keyword>
<reference evidence="7 8" key="1">
    <citation type="submission" date="2007-05" db="EMBL/GenBank/DDBJ databases">
        <title>Complete sequence of chromosome of Acidiphilium cryptum JF-5.</title>
        <authorList>
            <consortium name="US DOE Joint Genome Institute"/>
            <person name="Copeland A."/>
            <person name="Lucas S."/>
            <person name="Lapidus A."/>
            <person name="Barry K."/>
            <person name="Detter J.C."/>
            <person name="Glavina del Rio T."/>
            <person name="Hammon N."/>
            <person name="Israni S."/>
            <person name="Dalin E."/>
            <person name="Tice H."/>
            <person name="Pitluck S."/>
            <person name="Sims D."/>
            <person name="Brettin T."/>
            <person name="Bruce D."/>
            <person name="Han C."/>
            <person name="Schmutz J."/>
            <person name="Larimer F."/>
            <person name="Land M."/>
            <person name="Hauser L."/>
            <person name="Kyrpides N."/>
            <person name="Kim E."/>
            <person name="Magnuson T."/>
            <person name="Richardson P."/>
        </authorList>
    </citation>
    <scope>NUCLEOTIDE SEQUENCE [LARGE SCALE GENOMIC DNA]</scope>
    <source>
        <strain evidence="7 8">JF-5</strain>
    </source>
</reference>
<evidence type="ECO:0000256" key="2">
    <source>
        <dbReference type="ARBA" id="ARBA00007581"/>
    </source>
</evidence>
<sequence>MQPSLFVSHGSPMLALTETPARMFLAGLSATLPRPRAILVVSAHWETAEPMVNAVVRNETIHDFFGFPRALYELSYPAPGDAALAQRIAGLLGEAGFPTGLDPARGLDHGAWVPLLLAWPAADIPVLQLSVQTRLGPRHAFDIGRALAPLRRDDVLIVGSGSFTHDLRRFRGQPVDAPEAEDVTAFSAWMDAAIADNDIAALLDYRARAPHARDEHPTEEHLLPLFTAIGVGEGSAARRLHNSTEHAILRMDAYGFGLPA</sequence>
<dbReference type="RefSeq" id="WP_011942247.1">
    <property type="nucleotide sequence ID" value="NC_009484.1"/>
</dbReference>
<evidence type="ECO:0000256" key="5">
    <source>
        <dbReference type="ARBA" id="ARBA00023002"/>
    </source>
</evidence>
<dbReference type="GO" id="GO:0008270">
    <property type="term" value="F:zinc ion binding"/>
    <property type="evidence" value="ECO:0007669"/>
    <property type="project" value="InterPro"/>
</dbReference>
<dbReference type="STRING" id="349163.Acry_1443"/>
<organism evidence="7 8">
    <name type="scientific">Acidiphilium cryptum (strain JF-5)</name>
    <dbReference type="NCBI Taxonomy" id="349163"/>
    <lineage>
        <taxon>Bacteria</taxon>
        <taxon>Pseudomonadati</taxon>
        <taxon>Pseudomonadota</taxon>
        <taxon>Alphaproteobacteria</taxon>
        <taxon>Acetobacterales</taxon>
        <taxon>Acidocellaceae</taxon>
        <taxon>Acidiphilium</taxon>
    </lineage>
</organism>
<dbReference type="Proteomes" id="UP000000245">
    <property type="component" value="Chromosome"/>
</dbReference>
<dbReference type="InterPro" id="IPR004183">
    <property type="entry name" value="Xdiol_dOase_suB"/>
</dbReference>
<evidence type="ECO:0000313" key="8">
    <source>
        <dbReference type="Proteomes" id="UP000000245"/>
    </source>
</evidence>
<name>A5FYH0_ACICJ</name>